<sequence>MTSMNNEDENKLFFHFQLSRILKEILLGSRRGCCYIDRNPVWSRVFAKKESHKNEPDASLVLAPSKSNPSTSSTPPMLDHSVEILAKLTALDVKLDSFTDILVVTPLQMEKVKNVTKEVGTDVSRIRIKLDQVMKRPPRFRLALRNSLQLTPPSLMP</sequence>
<comment type="caution">
    <text evidence="2">The sequence shown here is derived from an EMBL/GenBank/DDBJ whole genome shotgun (WGS) entry which is preliminary data.</text>
</comment>
<evidence type="ECO:0000256" key="1">
    <source>
        <dbReference type="SAM" id="MobiDB-lite"/>
    </source>
</evidence>
<evidence type="ECO:0000313" key="2">
    <source>
        <dbReference type="EMBL" id="MCD7459988.1"/>
    </source>
</evidence>
<evidence type="ECO:0000313" key="3">
    <source>
        <dbReference type="Proteomes" id="UP000823775"/>
    </source>
</evidence>
<reference evidence="2 3" key="1">
    <citation type="journal article" date="2021" name="BMC Genomics">
        <title>Datura genome reveals duplications of psychoactive alkaloid biosynthetic genes and high mutation rate following tissue culture.</title>
        <authorList>
            <person name="Rajewski A."/>
            <person name="Carter-House D."/>
            <person name="Stajich J."/>
            <person name="Litt A."/>
        </authorList>
    </citation>
    <scope>NUCLEOTIDE SEQUENCE [LARGE SCALE GENOMIC DNA]</scope>
    <source>
        <strain evidence="2">AR-01</strain>
    </source>
</reference>
<dbReference type="EMBL" id="JACEIK010000628">
    <property type="protein sequence ID" value="MCD7459988.1"/>
    <property type="molecule type" value="Genomic_DNA"/>
</dbReference>
<feature type="compositionally biased region" description="Low complexity" evidence="1">
    <location>
        <begin position="64"/>
        <end position="76"/>
    </location>
</feature>
<organism evidence="2 3">
    <name type="scientific">Datura stramonium</name>
    <name type="common">Jimsonweed</name>
    <name type="synonym">Common thornapple</name>
    <dbReference type="NCBI Taxonomy" id="4076"/>
    <lineage>
        <taxon>Eukaryota</taxon>
        <taxon>Viridiplantae</taxon>
        <taxon>Streptophyta</taxon>
        <taxon>Embryophyta</taxon>
        <taxon>Tracheophyta</taxon>
        <taxon>Spermatophyta</taxon>
        <taxon>Magnoliopsida</taxon>
        <taxon>eudicotyledons</taxon>
        <taxon>Gunneridae</taxon>
        <taxon>Pentapetalae</taxon>
        <taxon>asterids</taxon>
        <taxon>lamiids</taxon>
        <taxon>Solanales</taxon>
        <taxon>Solanaceae</taxon>
        <taxon>Solanoideae</taxon>
        <taxon>Datureae</taxon>
        <taxon>Datura</taxon>
    </lineage>
</organism>
<name>A0ABS8SME0_DATST</name>
<proteinExistence type="predicted"/>
<protein>
    <submittedName>
        <fullName evidence="2">Uncharacterized protein</fullName>
    </submittedName>
</protein>
<gene>
    <name evidence="2" type="ORF">HAX54_042545</name>
</gene>
<dbReference type="Proteomes" id="UP000823775">
    <property type="component" value="Unassembled WGS sequence"/>
</dbReference>
<keyword evidence="3" id="KW-1185">Reference proteome</keyword>
<accession>A0ABS8SME0</accession>
<feature type="region of interest" description="Disordered" evidence="1">
    <location>
        <begin position="55"/>
        <end position="76"/>
    </location>
</feature>